<dbReference type="Proteomes" id="UP000187486">
    <property type="component" value="Unassembled WGS sequence"/>
</dbReference>
<dbReference type="STRING" id="76021.BS329_13690"/>
<evidence type="ECO:0000313" key="4">
    <source>
        <dbReference type="Proteomes" id="UP000187486"/>
    </source>
</evidence>
<comment type="similarity">
    <text evidence="1">Belongs to the NAD(P)-dependent epimerase/dehydratase family.</text>
</comment>
<sequence length="332" mass="36024">MRRTDPVRTGHAVLITGGCGFVGTHLAACLARQGRRVVVADRLAWPDRLVESARMDVASFAGCVELVRAVEPHVVFHLAASSTIDSAFSDPHASLVTNIGGTMNMLEAVRTVRGDRARFVLASTDKVYGELIGGAYMETSPLDARGVYDVGKMSADNLVRLYGDELGLPVTTLRLCNVFGPGDPNIASRIVPRTLSRLFDVAGPLPPVIYQGSMAHGRDYVYVTDVVRALMKVAFDPRARGEVFNMAPAAHRTTLDLVEELIERSGKACEPYDRDWADAIRKNGYEVVAESGLPSALEKQHCDATKLGALGFSNQVSMCEGLRRTIVSFLPY</sequence>
<dbReference type="OrthoDB" id="9801785at2"/>
<organism evidence="3 4">
    <name type="scientific">Amycolatopsis coloradensis</name>
    <dbReference type="NCBI Taxonomy" id="76021"/>
    <lineage>
        <taxon>Bacteria</taxon>
        <taxon>Bacillati</taxon>
        <taxon>Actinomycetota</taxon>
        <taxon>Actinomycetes</taxon>
        <taxon>Pseudonocardiales</taxon>
        <taxon>Pseudonocardiaceae</taxon>
        <taxon>Amycolatopsis</taxon>
    </lineage>
</organism>
<dbReference type="PROSITE" id="PS51257">
    <property type="entry name" value="PROKAR_LIPOPROTEIN"/>
    <property type="match status" value="1"/>
</dbReference>
<evidence type="ECO:0000259" key="2">
    <source>
        <dbReference type="Pfam" id="PF01370"/>
    </source>
</evidence>
<dbReference type="InterPro" id="IPR001509">
    <property type="entry name" value="Epimerase_deHydtase"/>
</dbReference>
<dbReference type="Pfam" id="PF01370">
    <property type="entry name" value="Epimerase"/>
    <property type="match status" value="1"/>
</dbReference>
<dbReference type="SUPFAM" id="SSF51735">
    <property type="entry name" value="NAD(P)-binding Rossmann-fold domains"/>
    <property type="match status" value="1"/>
</dbReference>
<dbReference type="EMBL" id="MQUQ01000006">
    <property type="protein sequence ID" value="OLZ52375.1"/>
    <property type="molecule type" value="Genomic_DNA"/>
</dbReference>
<dbReference type="RefSeq" id="WP_076160367.1">
    <property type="nucleotide sequence ID" value="NZ_JBEZVB010000020.1"/>
</dbReference>
<feature type="domain" description="NAD-dependent epimerase/dehydratase" evidence="2">
    <location>
        <begin position="13"/>
        <end position="247"/>
    </location>
</feature>
<dbReference type="PANTHER" id="PTHR43000">
    <property type="entry name" value="DTDP-D-GLUCOSE 4,6-DEHYDRATASE-RELATED"/>
    <property type="match status" value="1"/>
</dbReference>
<dbReference type="Gene3D" id="3.90.25.10">
    <property type="entry name" value="UDP-galactose 4-epimerase, domain 1"/>
    <property type="match status" value="1"/>
</dbReference>
<dbReference type="Gene3D" id="3.40.50.720">
    <property type="entry name" value="NAD(P)-binding Rossmann-like Domain"/>
    <property type="match status" value="1"/>
</dbReference>
<comment type="caution">
    <text evidence="3">The sequence shown here is derived from an EMBL/GenBank/DDBJ whole genome shotgun (WGS) entry which is preliminary data.</text>
</comment>
<evidence type="ECO:0000313" key="3">
    <source>
        <dbReference type="EMBL" id="OLZ52375.1"/>
    </source>
</evidence>
<reference evidence="3 4" key="1">
    <citation type="submission" date="2016-01" db="EMBL/GenBank/DDBJ databases">
        <title>Amycolatopsis coloradensis genome sequencing and assembly.</title>
        <authorList>
            <person name="Mayilraj S."/>
        </authorList>
    </citation>
    <scope>NUCLEOTIDE SEQUENCE [LARGE SCALE GENOMIC DNA]</scope>
    <source>
        <strain evidence="3 4">DSM 44225</strain>
    </source>
</reference>
<evidence type="ECO:0000256" key="1">
    <source>
        <dbReference type="ARBA" id="ARBA00007637"/>
    </source>
</evidence>
<gene>
    <name evidence="3" type="ORF">BS329_13690</name>
</gene>
<keyword evidence="4" id="KW-1185">Reference proteome</keyword>
<accession>A0A1R0KUR6</accession>
<dbReference type="AlphaFoldDB" id="A0A1R0KUR6"/>
<dbReference type="InterPro" id="IPR036291">
    <property type="entry name" value="NAD(P)-bd_dom_sf"/>
</dbReference>
<name>A0A1R0KUR6_9PSEU</name>
<protein>
    <recommendedName>
        <fullName evidence="2">NAD-dependent epimerase/dehydratase domain-containing protein</fullName>
    </recommendedName>
</protein>
<proteinExistence type="inferred from homology"/>